<sequence>MSLYSADYSCKCKRKPVRQLPLRPSSVSRRNNPHPARDFPDTKVLQELKKDHSVETVLLAKAKEKALSKKTWVDELMAEKDNRNTSRNIEILDQNECMQFIAKVLEDTKRKKQMKPDSSKDFIHGYEVNMADHFV</sequence>
<evidence type="ECO:0000313" key="2">
    <source>
        <dbReference type="EMBL" id="KAJ7379469.1"/>
    </source>
</evidence>
<dbReference type="AlphaFoldDB" id="A0A9X0CZQ9"/>
<feature type="region of interest" description="Disordered" evidence="1">
    <location>
        <begin position="19"/>
        <end position="40"/>
    </location>
</feature>
<evidence type="ECO:0000256" key="1">
    <source>
        <dbReference type="SAM" id="MobiDB-lite"/>
    </source>
</evidence>
<comment type="caution">
    <text evidence="2">The sequence shown here is derived from an EMBL/GenBank/DDBJ whole genome shotgun (WGS) entry which is preliminary data.</text>
</comment>
<evidence type="ECO:0000313" key="3">
    <source>
        <dbReference type="Proteomes" id="UP001163046"/>
    </source>
</evidence>
<protein>
    <submittedName>
        <fullName evidence="2">Uncharacterized protein</fullName>
    </submittedName>
</protein>
<gene>
    <name evidence="2" type="ORF">OS493_015252</name>
</gene>
<accession>A0A9X0CZQ9</accession>
<dbReference type="Proteomes" id="UP001163046">
    <property type="component" value="Unassembled WGS sequence"/>
</dbReference>
<organism evidence="2 3">
    <name type="scientific">Desmophyllum pertusum</name>
    <dbReference type="NCBI Taxonomy" id="174260"/>
    <lineage>
        <taxon>Eukaryota</taxon>
        <taxon>Metazoa</taxon>
        <taxon>Cnidaria</taxon>
        <taxon>Anthozoa</taxon>
        <taxon>Hexacorallia</taxon>
        <taxon>Scleractinia</taxon>
        <taxon>Caryophylliina</taxon>
        <taxon>Caryophylliidae</taxon>
        <taxon>Desmophyllum</taxon>
    </lineage>
</organism>
<name>A0A9X0CZQ9_9CNID</name>
<reference evidence="2" key="1">
    <citation type="submission" date="2023-01" db="EMBL/GenBank/DDBJ databases">
        <title>Genome assembly of the deep-sea coral Lophelia pertusa.</title>
        <authorList>
            <person name="Herrera S."/>
            <person name="Cordes E."/>
        </authorList>
    </citation>
    <scope>NUCLEOTIDE SEQUENCE</scope>
    <source>
        <strain evidence="2">USNM1676648</strain>
        <tissue evidence="2">Polyp</tissue>
    </source>
</reference>
<proteinExistence type="predicted"/>
<keyword evidence="3" id="KW-1185">Reference proteome</keyword>
<dbReference type="EMBL" id="MU826357">
    <property type="protein sequence ID" value="KAJ7379469.1"/>
    <property type="molecule type" value="Genomic_DNA"/>
</dbReference>